<evidence type="ECO:0000259" key="5">
    <source>
        <dbReference type="PROSITE" id="PS50949"/>
    </source>
</evidence>
<dbReference type="Gene3D" id="1.10.10.10">
    <property type="entry name" value="Winged helix-like DNA-binding domain superfamily/Winged helix DNA-binding domain"/>
    <property type="match status" value="1"/>
</dbReference>
<keyword evidence="7" id="KW-1185">Reference proteome</keyword>
<dbReference type="FunFam" id="3.40.1410.10:FF:000008">
    <property type="entry name" value="Transcriptional regulator, GntR family"/>
    <property type="match status" value="1"/>
</dbReference>
<dbReference type="EMBL" id="MIEK01000081">
    <property type="protein sequence ID" value="OEH80774.1"/>
    <property type="molecule type" value="Genomic_DNA"/>
</dbReference>
<dbReference type="Proteomes" id="UP000095256">
    <property type="component" value="Unassembled WGS sequence"/>
</dbReference>
<accession>A0A1E5KSC5</accession>
<dbReference type="Pfam" id="PF07702">
    <property type="entry name" value="UTRA"/>
    <property type="match status" value="1"/>
</dbReference>
<dbReference type="PROSITE" id="PS50949">
    <property type="entry name" value="HTH_GNTR"/>
    <property type="match status" value="1"/>
</dbReference>
<feature type="domain" description="HTH gntR-type" evidence="5">
    <location>
        <begin position="1"/>
        <end position="69"/>
    </location>
</feature>
<dbReference type="PRINTS" id="PR00035">
    <property type="entry name" value="HTHGNTR"/>
</dbReference>
<dbReference type="InterPro" id="IPR036388">
    <property type="entry name" value="WH-like_DNA-bd_sf"/>
</dbReference>
<dbReference type="SMART" id="SM00866">
    <property type="entry name" value="UTRA"/>
    <property type="match status" value="1"/>
</dbReference>
<organism evidence="6 7">
    <name type="scientific">Enterococcus rivorum</name>
    <dbReference type="NCBI Taxonomy" id="762845"/>
    <lineage>
        <taxon>Bacteria</taxon>
        <taxon>Bacillati</taxon>
        <taxon>Bacillota</taxon>
        <taxon>Bacilli</taxon>
        <taxon>Lactobacillales</taxon>
        <taxon>Enterococcaceae</taxon>
        <taxon>Enterococcus</taxon>
    </lineage>
</organism>
<dbReference type="PANTHER" id="PTHR44846">
    <property type="entry name" value="MANNOSYL-D-GLYCERATE TRANSPORT/METABOLISM SYSTEM REPRESSOR MNGR-RELATED"/>
    <property type="match status" value="1"/>
</dbReference>
<evidence type="ECO:0000256" key="2">
    <source>
        <dbReference type="ARBA" id="ARBA00023015"/>
    </source>
</evidence>
<dbReference type="Pfam" id="PF00392">
    <property type="entry name" value="GntR"/>
    <property type="match status" value="1"/>
</dbReference>
<evidence type="ECO:0000256" key="3">
    <source>
        <dbReference type="ARBA" id="ARBA00023125"/>
    </source>
</evidence>
<dbReference type="Gene3D" id="3.40.1410.10">
    <property type="entry name" value="Chorismate lyase-like"/>
    <property type="match status" value="1"/>
</dbReference>
<dbReference type="InterPro" id="IPR036390">
    <property type="entry name" value="WH_DNA-bd_sf"/>
</dbReference>
<dbReference type="SUPFAM" id="SSF46785">
    <property type="entry name" value="Winged helix' DNA-binding domain"/>
    <property type="match status" value="1"/>
</dbReference>
<keyword evidence="4" id="KW-0804">Transcription</keyword>
<dbReference type="CDD" id="cd07377">
    <property type="entry name" value="WHTH_GntR"/>
    <property type="match status" value="1"/>
</dbReference>
<evidence type="ECO:0000256" key="1">
    <source>
        <dbReference type="ARBA" id="ARBA00022491"/>
    </source>
</evidence>
<dbReference type="AlphaFoldDB" id="A0A1E5KSC5"/>
<reference evidence="6 7" key="1">
    <citation type="submission" date="2016-09" db="EMBL/GenBank/DDBJ databases">
        <authorList>
            <person name="Capua I."/>
            <person name="De Benedictis P."/>
            <person name="Joannis T."/>
            <person name="Lombin L.H."/>
            <person name="Cattoli G."/>
        </authorList>
    </citation>
    <scope>NUCLEOTIDE SEQUENCE [LARGE SCALE GENOMIC DNA]</scope>
    <source>
        <strain evidence="6 7">LMG 25899</strain>
    </source>
</reference>
<sequence length="239" mass="27333">MAKYKHIADEIEQKIISGQYLLGAPLPDQVKLAQEYDTTRVTIQKAIKILVQKGLVYSRQGSGMYVKKNALISDHSMVGDSVKGTSKRLNDDRTISTKVIAFEVRFPTETECEYLMIKKEVPVYDTIRLRFADKEPFKLEYSLFPADLISGMTQATLEGSIYDYIRNQLHLNPSGVNRVIRAAKPNDKEKKYLSLKEEDPVLEVEQIVYLENGTPFEYSISKSPYDKTEFVINRSSFND</sequence>
<proteinExistence type="predicted"/>
<dbReference type="InterPro" id="IPR011663">
    <property type="entry name" value="UTRA"/>
</dbReference>
<dbReference type="InterPro" id="IPR028978">
    <property type="entry name" value="Chorismate_lyase_/UTRA_dom_sf"/>
</dbReference>
<dbReference type="GO" id="GO:0003677">
    <property type="term" value="F:DNA binding"/>
    <property type="evidence" value="ECO:0007669"/>
    <property type="project" value="UniProtKB-KW"/>
</dbReference>
<keyword evidence="3" id="KW-0238">DNA-binding</keyword>
<dbReference type="PANTHER" id="PTHR44846:SF5">
    <property type="entry name" value="HTH-TYPE TRANSCRIPTIONAL REGULATOR GMUR"/>
    <property type="match status" value="1"/>
</dbReference>
<dbReference type="InterPro" id="IPR050679">
    <property type="entry name" value="Bact_HTH_transcr_reg"/>
</dbReference>
<gene>
    <name evidence="6" type="ORF">BCR26_07165</name>
</gene>
<dbReference type="GO" id="GO:0045892">
    <property type="term" value="P:negative regulation of DNA-templated transcription"/>
    <property type="evidence" value="ECO:0007669"/>
    <property type="project" value="TreeGrafter"/>
</dbReference>
<dbReference type="RefSeq" id="WP_069700292.1">
    <property type="nucleotide sequence ID" value="NZ_JAGGMA010000001.1"/>
</dbReference>
<dbReference type="STRING" id="762845.BCR26_07165"/>
<keyword evidence="2" id="KW-0805">Transcription regulation</keyword>
<dbReference type="InterPro" id="IPR000524">
    <property type="entry name" value="Tscrpt_reg_HTH_GntR"/>
</dbReference>
<protein>
    <recommendedName>
        <fullName evidence="5">HTH gntR-type domain-containing protein</fullName>
    </recommendedName>
</protein>
<dbReference type="OrthoDB" id="9815017at2"/>
<dbReference type="GO" id="GO:0003700">
    <property type="term" value="F:DNA-binding transcription factor activity"/>
    <property type="evidence" value="ECO:0007669"/>
    <property type="project" value="InterPro"/>
</dbReference>
<keyword evidence="1" id="KW-0678">Repressor</keyword>
<evidence type="ECO:0000313" key="6">
    <source>
        <dbReference type="EMBL" id="OEH80774.1"/>
    </source>
</evidence>
<name>A0A1E5KSC5_9ENTE</name>
<dbReference type="SUPFAM" id="SSF64288">
    <property type="entry name" value="Chorismate lyase-like"/>
    <property type="match status" value="1"/>
</dbReference>
<comment type="caution">
    <text evidence="6">The sequence shown here is derived from an EMBL/GenBank/DDBJ whole genome shotgun (WGS) entry which is preliminary data.</text>
</comment>
<dbReference type="SMART" id="SM00345">
    <property type="entry name" value="HTH_GNTR"/>
    <property type="match status" value="1"/>
</dbReference>
<evidence type="ECO:0000256" key="4">
    <source>
        <dbReference type="ARBA" id="ARBA00023163"/>
    </source>
</evidence>
<evidence type="ECO:0000313" key="7">
    <source>
        <dbReference type="Proteomes" id="UP000095256"/>
    </source>
</evidence>